<dbReference type="GeneID" id="49613232"/>
<dbReference type="Proteomes" id="UP000256503">
    <property type="component" value="Chromosome"/>
</dbReference>
<sequence length="211" mass="23848">MALVGPRSFKQAITFLIPFWILGEIFLGFIRSPLGDRYTGEVYVVTEKHGFPKPVQLNAKLDVELGDSLDFFDKINGGNIRLKFSGEDLNKLKQAGIDPAFLDEKNNSSCIIEKSKTARNQSFFAGFDNSYEGGYSSYSYATDYTLRRMPDKPNCHAIHIGVIDFDNIQLAVTDLNPTSFVFASLTRESHIGFIQRMVLKLRYNRDDIAKL</sequence>
<keyword evidence="1" id="KW-1133">Transmembrane helix</keyword>
<gene>
    <name evidence="2" type="ORF">DVB73_07360</name>
</gene>
<name>A0AAD0R088_PSEDL</name>
<protein>
    <submittedName>
        <fullName evidence="2">Uncharacterized protein</fullName>
    </submittedName>
</protein>
<dbReference type="RefSeq" id="WP_016394577.1">
    <property type="nucleotide sequence ID" value="NZ_CP031146.1"/>
</dbReference>
<dbReference type="EMBL" id="CP031146">
    <property type="protein sequence ID" value="AXM95626.1"/>
    <property type="molecule type" value="Genomic_DNA"/>
</dbReference>
<evidence type="ECO:0000313" key="3">
    <source>
        <dbReference type="Proteomes" id="UP000256503"/>
    </source>
</evidence>
<accession>A0AAD0R088</accession>
<evidence type="ECO:0000256" key="1">
    <source>
        <dbReference type="SAM" id="Phobius"/>
    </source>
</evidence>
<feature type="transmembrane region" description="Helical" evidence="1">
    <location>
        <begin position="12"/>
        <end position="30"/>
    </location>
</feature>
<keyword evidence="1" id="KW-0472">Membrane</keyword>
<organism evidence="2 3">
    <name type="scientific">Pseudomonas plecoglossicida</name>
    <dbReference type="NCBI Taxonomy" id="70775"/>
    <lineage>
        <taxon>Bacteria</taxon>
        <taxon>Pseudomonadati</taxon>
        <taxon>Pseudomonadota</taxon>
        <taxon>Gammaproteobacteria</taxon>
        <taxon>Pseudomonadales</taxon>
        <taxon>Pseudomonadaceae</taxon>
        <taxon>Pseudomonas</taxon>
    </lineage>
</organism>
<dbReference type="AlphaFoldDB" id="A0AAD0R088"/>
<evidence type="ECO:0000313" key="2">
    <source>
        <dbReference type="EMBL" id="AXM95626.1"/>
    </source>
</evidence>
<proteinExistence type="predicted"/>
<reference evidence="2 3" key="1">
    <citation type="submission" date="2018-07" db="EMBL/GenBank/DDBJ databases">
        <title>Complete genome sequence of a Pseudomonas plecoglossicida strain pathogenic to the marine fish, Larimichthys crocea.</title>
        <authorList>
            <person name="Tao Z."/>
        </authorList>
    </citation>
    <scope>NUCLEOTIDE SEQUENCE [LARGE SCALE GENOMIC DNA]</scope>
    <source>
        <strain evidence="2 3">XSDHY-P</strain>
    </source>
</reference>
<keyword evidence="1" id="KW-0812">Transmembrane</keyword>